<dbReference type="EMBL" id="KZ451932">
    <property type="protein sequence ID" value="PKA61045.1"/>
    <property type="molecule type" value="Genomic_DNA"/>
</dbReference>
<dbReference type="PANTHER" id="PTHR37238:SF1">
    <property type="entry name" value="OS05G0532500 PROTEIN"/>
    <property type="match status" value="1"/>
</dbReference>
<proteinExistence type="predicted"/>
<feature type="compositionally biased region" description="Polar residues" evidence="1">
    <location>
        <begin position="1"/>
        <end position="10"/>
    </location>
</feature>
<evidence type="ECO:0000313" key="2">
    <source>
        <dbReference type="EMBL" id="PKA61045.1"/>
    </source>
</evidence>
<dbReference type="Proteomes" id="UP000236161">
    <property type="component" value="Unassembled WGS sequence"/>
</dbReference>
<dbReference type="AlphaFoldDB" id="A0A2I0AZT3"/>
<feature type="region of interest" description="Disordered" evidence="1">
    <location>
        <begin position="225"/>
        <end position="245"/>
    </location>
</feature>
<reference evidence="2 3" key="1">
    <citation type="journal article" date="2017" name="Nature">
        <title>The Apostasia genome and the evolution of orchids.</title>
        <authorList>
            <person name="Zhang G.Q."/>
            <person name="Liu K.W."/>
            <person name="Li Z."/>
            <person name="Lohaus R."/>
            <person name="Hsiao Y.Y."/>
            <person name="Niu S.C."/>
            <person name="Wang J.Y."/>
            <person name="Lin Y.C."/>
            <person name="Xu Q."/>
            <person name="Chen L.J."/>
            <person name="Yoshida K."/>
            <person name="Fujiwara S."/>
            <person name="Wang Z.W."/>
            <person name="Zhang Y.Q."/>
            <person name="Mitsuda N."/>
            <person name="Wang M."/>
            <person name="Liu G.H."/>
            <person name="Pecoraro L."/>
            <person name="Huang H.X."/>
            <person name="Xiao X.J."/>
            <person name="Lin M."/>
            <person name="Wu X.Y."/>
            <person name="Wu W.L."/>
            <person name="Chen Y.Y."/>
            <person name="Chang S.B."/>
            <person name="Sakamoto S."/>
            <person name="Ohme-Takagi M."/>
            <person name="Yagi M."/>
            <person name="Zeng S.J."/>
            <person name="Shen C.Y."/>
            <person name="Yeh C.M."/>
            <person name="Luo Y.B."/>
            <person name="Tsai W.C."/>
            <person name="Van de Peer Y."/>
            <person name="Liu Z.J."/>
        </authorList>
    </citation>
    <scope>NUCLEOTIDE SEQUENCE [LARGE SCALE GENOMIC DNA]</scope>
    <source>
        <strain evidence="3">cv. Shenzhen</strain>
        <tissue evidence="2">Stem</tissue>
    </source>
</reference>
<accession>A0A2I0AZT3</accession>
<organism evidence="2 3">
    <name type="scientific">Apostasia shenzhenica</name>
    <dbReference type="NCBI Taxonomy" id="1088818"/>
    <lineage>
        <taxon>Eukaryota</taxon>
        <taxon>Viridiplantae</taxon>
        <taxon>Streptophyta</taxon>
        <taxon>Embryophyta</taxon>
        <taxon>Tracheophyta</taxon>
        <taxon>Spermatophyta</taxon>
        <taxon>Magnoliopsida</taxon>
        <taxon>Liliopsida</taxon>
        <taxon>Asparagales</taxon>
        <taxon>Orchidaceae</taxon>
        <taxon>Apostasioideae</taxon>
        <taxon>Apostasia</taxon>
    </lineage>
</organism>
<evidence type="ECO:0000313" key="3">
    <source>
        <dbReference type="Proteomes" id="UP000236161"/>
    </source>
</evidence>
<sequence length="448" mass="49454">MPKSNQQTFTARKPLASISNGEKPYAGARKKMQADRGEKRALDRLILARSELSALLKQIDEVIDQSSDQHLKISVENMDVESFIKLLSEMHSLVKPWILRFKQTFNSSKKADFTPNSGNGSPGRGNDLNMMISPSPLVAWRVGVCRSGSERQVFLLTPLSKVKSGKTDVKGADYNSTRQLNSSVVTSKFKSDIIESVEGFDSPKHCFNQEQEVVKTSVNPSTSLCPLLNSSKQDSGHRPGASNHLNGNEISEAFSLIYQLPSGSKSSYHFTSTRGERNEDVLEWFLSPPKTCTLLDTSHGSNTKIGKEKSSGYSKLKVSVCLDPTDELSRQVSIIDGQDQQLCGLELCKTFTSKRADEALEWFLSPPKTCKLMEPTDVKILFSSSVLGGTSLKSKHPGESTLKKELWTKFEAASKSGSCSKASLFQKTARKAFMDMLEEASSEMTHPF</sequence>
<gene>
    <name evidence="2" type="ORF">AXF42_Ash005941</name>
</gene>
<protein>
    <submittedName>
        <fullName evidence="2">Uncharacterized protein</fullName>
    </submittedName>
</protein>
<feature type="region of interest" description="Disordered" evidence="1">
    <location>
        <begin position="1"/>
        <end position="34"/>
    </location>
</feature>
<dbReference type="OrthoDB" id="1933187at2759"/>
<name>A0A2I0AZT3_9ASPA</name>
<dbReference type="STRING" id="1088818.A0A2I0AZT3"/>
<keyword evidence="3" id="KW-1185">Reference proteome</keyword>
<dbReference type="PANTHER" id="PTHR37238">
    <property type="entry name" value="OS05G0532500 PROTEIN"/>
    <property type="match status" value="1"/>
</dbReference>
<evidence type="ECO:0000256" key="1">
    <source>
        <dbReference type="SAM" id="MobiDB-lite"/>
    </source>
</evidence>